<dbReference type="AlphaFoldDB" id="M2BUN8"/>
<evidence type="ECO:0000313" key="2">
    <source>
        <dbReference type="EMBL" id="EMB25774.1"/>
    </source>
</evidence>
<comment type="caution">
    <text evidence="2">The sequence shown here is derived from an EMBL/GenBank/DDBJ whole genome shotgun (WGS) entry which is preliminary data.</text>
</comment>
<evidence type="ECO:0000313" key="3">
    <source>
        <dbReference type="Proteomes" id="UP000016183"/>
    </source>
</evidence>
<dbReference type="OrthoDB" id="363257at2"/>
<feature type="region of interest" description="Disordered" evidence="1">
    <location>
        <begin position="266"/>
        <end position="287"/>
    </location>
</feature>
<organism evidence="2 3">
    <name type="scientific">Treponema denticola SP33</name>
    <dbReference type="NCBI Taxonomy" id="999437"/>
    <lineage>
        <taxon>Bacteria</taxon>
        <taxon>Pseudomonadati</taxon>
        <taxon>Spirochaetota</taxon>
        <taxon>Spirochaetia</taxon>
        <taxon>Spirochaetales</taxon>
        <taxon>Treponemataceae</taxon>
        <taxon>Treponema</taxon>
    </lineage>
</organism>
<evidence type="ECO:0000256" key="1">
    <source>
        <dbReference type="SAM" id="MobiDB-lite"/>
    </source>
</evidence>
<reference evidence="2 3" key="1">
    <citation type="submission" date="2012-01" db="EMBL/GenBank/DDBJ databases">
        <title>The Genome Sequence of Treponema denticola SP33.</title>
        <authorList>
            <consortium name="The Broad Institute Genome Sequencing Platform"/>
            <person name="Earl A."/>
            <person name="Ward D."/>
            <person name="Feldgarden M."/>
            <person name="Gevers D."/>
            <person name="Blanton J.M."/>
            <person name="Fenno C.J."/>
            <person name="Baranova O.V."/>
            <person name="Mathney J."/>
            <person name="Dewhirst F.E."/>
            <person name="Izard J."/>
            <person name="Young S.K."/>
            <person name="Zeng Q."/>
            <person name="Gargeya S."/>
            <person name="Fitzgerald M."/>
            <person name="Haas B."/>
            <person name="Abouelleil A."/>
            <person name="Alvarado L."/>
            <person name="Arachchi H.M."/>
            <person name="Berlin A."/>
            <person name="Chapman S.B."/>
            <person name="Gearin G."/>
            <person name="Goldberg J."/>
            <person name="Griggs A."/>
            <person name="Gujja S."/>
            <person name="Hansen M."/>
            <person name="Heiman D."/>
            <person name="Howarth C."/>
            <person name="Larimer J."/>
            <person name="Lui A."/>
            <person name="MacDonald P.J.P."/>
            <person name="McCowen C."/>
            <person name="Montmayeur A."/>
            <person name="Murphy C."/>
            <person name="Neiman D."/>
            <person name="Pearson M."/>
            <person name="Priest M."/>
            <person name="Roberts A."/>
            <person name="Saif S."/>
            <person name="Shea T."/>
            <person name="Sisk P."/>
            <person name="Stolte C."/>
            <person name="Sykes S."/>
            <person name="Wortman J."/>
            <person name="Nusbaum C."/>
            <person name="Birren B."/>
        </authorList>
    </citation>
    <scope>NUCLEOTIDE SEQUENCE [LARGE SCALE GENOMIC DNA]</scope>
    <source>
        <strain evidence="2 3">SP33</strain>
    </source>
</reference>
<dbReference type="Proteomes" id="UP000016183">
    <property type="component" value="Unassembled WGS sequence"/>
</dbReference>
<name>M2BUN8_TREDN</name>
<feature type="compositionally biased region" description="Low complexity" evidence="1">
    <location>
        <begin position="274"/>
        <end position="287"/>
    </location>
</feature>
<accession>M2BUN8</accession>
<evidence type="ECO:0008006" key="4">
    <source>
        <dbReference type="Google" id="ProtNLM"/>
    </source>
</evidence>
<proteinExistence type="predicted"/>
<dbReference type="EMBL" id="AGDZ01000018">
    <property type="protein sequence ID" value="EMB25774.1"/>
    <property type="molecule type" value="Genomic_DNA"/>
</dbReference>
<protein>
    <recommendedName>
        <fullName evidence="4">Lipoprotein</fullName>
    </recommendedName>
</protein>
<gene>
    <name evidence="2" type="ORF">HMPREF9733_00906</name>
</gene>
<dbReference type="PROSITE" id="PS51257">
    <property type="entry name" value="PROKAR_LIPOPROTEIN"/>
    <property type="match status" value="1"/>
</dbReference>
<dbReference type="HOGENOM" id="CLU_818713_0_0_12"/>
<dbReference type="PATRIC" id="fig|999437.3.peg.916"/>
<sequence length="346" mass="37304">MKFRRYIFILIPLIFIGFTACNYRPIFAAIEQEIDLKEFSVEGNVLSLLESGGNVYASNLAGVYSKEKSSDGSWKKILSVKGTQKLANAGNVVFACFESGNVKYYKNGSWKTVPGSENIRIIAGNSIVFGYDSSQKKVYKVGTGGISSPIDTGEVHSLSAAGNYVLVKSKDSAKLYKADSSPASEEPNLPSGSTAICPAGADDKIFVLAGSTVYYYGSAPDDNWNNKISISGNPDNISYFGARKTILLGCAKGYTEIKLDNTDSTNLSKAKQLNPGNSGSTTPSGSYSQYQTTLGSYYTNPVLGVERGNAGSGEYAVFLGINSGIIKRNTGLWGFYSDKKREWNRE</sequence>
<dbReference type="RefSeq" id="WP_010694486.1">
    <property type="nucleotide sequence ID" value="NZ_KB442453.1"/>
</dbReference>